<feature type="compositionally biased region" description="Gly residues" evidence="1">
    <location>
        <begin position="822"/>
        <end position="843"/>
    </location>
</feature>
<feature type="region of interest" description="Disordered" evidence="1">
    <location>
        <begin position="336"/>
        <end position="540"/>
    </location>
</feature>
<dbReference type="RefSeq" id="WP_104478013.1">
    <property type="nucleotide sequence ID" value="NZ_CP154825.1"/>
</dbReference>
<proteinExistence type="predicted"/>
<evidence type="ECO:0000313" key="3">
    <source>
        <dbReference type="Proteomes" id="UP000239203"/>
    </source>
</evidence>
<sequence>MAENFSHGITDALQVPSDVYTEDHSAKMLEPLETYIKLLGRDFLGFLYEKWRSHPACLPANANRWKEQPVAGDGWQEKTDQSGGLWKIKIINWGFIWGARGRLDNLAKAAAAMDGTANAISGKLHGAWTSKAGDAATTKINDLRAAAQEYGTAVGELRANIEGAWHASRGPVERLSQFAGSGTGGKSLADRYGANAFSDNTDFIDFPRDKLATYIDEMGRILQNGTFRSGIYAKEEWTAGYAFLNEEFTPGLPFDDLGCDKQTAETLHQPGKVLLTDGDNRWSNEICNELNDFCNCYFTTMANLRRQIEETITAVTDAWRELNSGSMLIATDPFGKLALSGADKPPPDDESGDEKPPTKKDPGTGTGSTDTGTGTGDQPKQQQMPPPPKAEDLPQMPDPGQVDQGTDPSAVDPTQTPGAVPGTTGGAPETVTISEGGRTIGVQSPDGAGHVKVTVDDGSGKPKTYDLDFGASTPGQGQLGPDGKPVVGPDGKPITDGAEGRPLGPDGRPVNGVDAQTRGMPVDGAIGPDGRPVDGAIGPDGKPVDVQHVQAGPDGKAVIHDGDVTITAERDPGSPDTVKITVDDGTGEPVSYTVDFDETTQGATGGAQHGGPATDTAGQATGTTRANPDGGQPGHQPEPGRPGVPPAGQDQPTPGGQVPGGGTHGMNDASPIGHGQPGGQVPGGGTHGMNDASPIGHGQPAPGGQVPGQVAPGGHGVPGYDAAQSGHGMLNNDAAQPGHPQATYAASGGGSAWSSDAWGASGSIFDEQPRDQLGPHPGHDQSGQHGQHDNGHGGDTQTAGAGEAGLASAASGLPGDQSGTGSPMGGGMPMGAMGGGGQGQGGGDSERGGSQWRTTGQLFDDDYADAEARISGSFDGGR</sequence>
<feature type="compositionally biased region" description="Gly residues" evidence="1">
    <location>
        <begin position="675"/>
        <end position="687"/>
    </location>
</feature>
<dbReference type="EMBL" id="PTIX01000003">
    <property type="protein sequence ID" value="PPK69582.1"/>
    <property type="molecule type" value="Genomic_DNA"/>
</dbReference>
<feature type="compositionally biased region" description="Low complexity" evidence="1">
    <location>
        <begin position="799"/>
        <end position="821"/>
    </location>
</feature>
<dbReference type="AlphaFoldDB" id="A0A2S6GWG3"/>
<feature type="compositionally biased region" description="Low complexity" evidence="1">
    <location>
        <begin position="752"/>
        <end position="763"/>
    </location>
</feature>
<feature type="compositionally biased region" description="Low complexity" evidence="1">
    <location>
        <begin position="774"/>
        <end position="785"/>
    </location>
</feature>
<comment type="caution">
    <text evidence="2">The sequence shown here is derived from an EMBL/GenBank/DDBJ whole genome shotgun (WGS) entry which is preliminary data.</text>
</comment>
<accession>A0A2S6GWG3</accession>
<organism evidence="2 3">
    <name type="scientific">Actinokineospora auranticolor</name>
    <dbReference type="NCBI Taxonomy" id="155976"/>
    <lineage>
        <taxon>Bacteria</taxon>
        <taxon>Bacillati</taxon>
        <taxon>Actinomycetota</taxon>
        <taxon>Actinomycetes</taxon>
        <taxon>Pseudonocardiales</taxon>
        <taxon>Pseudonocardiaceae</taxon>
        <taxon>Actinokineospora</taxon>
    </lineage>
</organism>
<keyword evidence="3" id="KW-1185">Reference proteome</keyword>
<feature type="compositionally biased region" description="Basic and acidic residues" evidence="1">
    <location>
        <begin position="453"/>
        <end position="466"/>
    </location>
</feature>
<feature type="compositionally biased region" description="Low complexity" evidence="1">
    <location>
        <begin position="367"/>
        <end position="383"/>
    </location>
</feature>
<feature type="compositionally biased region" description="Basic and acidic residues" evidence="1">
    <location>
        <begin position="353"/>
        <end position="362"/>
    </location>
</feature>
<evidence type="ECO:0000256" key="1">
    <source>
        <dbReference type="SAM" id="MobiDB-lite"/>
    </source>
</evidence>
<feature type="compositionally biased region" description="Low complexity" evidence="1">
    <location>
        <begin position="413"/>
        <end position="432"/>
    </location>
</feature>
<protein>
    <submittedName>
        <fullName evidence="2">Uncharacterized protein</fullName>
    </submittedName>
</protein>
<feature type="compositionally biased region" description="Low complexity" evidence="1">
    <location>
        <begin position="696"/>
        <end position="710"/>
    </location>
</feature>
<feature type="region of interest" description="Disordered" evidence="1">
    <location>
        <begin position="566"/>
        <end position="864"/>
    </location>
</feature>
<gene>
    <name evidence="2" type="ORF">CLV40_103192</name>
</gene>
<feature type="compositionally biased region" description="Low complexity" evidence="1">
    <location>
        <begin position="481"/>
        <end position="492"/>
    </location>
</feature>
<reference evidence="2 3" key="1">
    <citation type="submission" date="2018-02" db="EMBL/GenBank/DDBJ databases">
        <title>Genomic Encyclopedia of Archaeal and Bacterial Type Strains, Phase II (KMG-II): from individual species to whole genera.</title>
        <authorList>
            <person name="Goeker M."/>
        </authorList>
    </citation>
    <scope>NUCLEOTIDE SEQUENCE [LARGE SCALE GENOMIC DNA]</scope>
    <source>
        <strain evidence="2 3">YU 961-1</strain>
    </source>
</reference>
<feature type="compositionally biased region" description="Low complexity" evidence="1">
    <location>
        <begin position="610"/>
        <end position="626"/>
    </location>
</feature>
<dbReference type="Proteomes" id="UP000239203">
    <property type="component" value="Unassembled WGS sequence"/>
</dbReference>
<name>A0A2S6GWG3_9PSEU</name>
<dbReference type="OrthoDB" id="3692636at2"/>
<evidence type="ECO:0000313" key="2">
    <source>
        <dbReference type="EMBL" id="PPK69582.1"/>
    </source>
</evidence>